<dbReference type="AlphaFoldDB" id="A0A0G4GDT6"/>
<evidence type="ECO:0000256" key="1">
    <source>
        <dbReference type="SAM" id="MobiDB-lite"/>
    </source>
</evidence>
<feature type="compositionally biased region" description="Low complexity" evidence="1">
    <location>
        <begin position="18"/>
        <end position="27"/>
    </location>
</feature>
<dbReference type="VEuPathDB" id="CryptoDB:Vbra_17475"/>
<name>A0A0G4GDT6_VITBC</name>
<protein>
    <submittedName>
        <fullName evidence="2">Uncharacterized protein</fullName>
    </submittedName>
</protein>
<dbReference type="InParanoid" id="A0A0G4GDT6"/>
<organism evidence="2 3">
    <name type="scientific">Vitrella brassicaformis (strain CCMP3155)</name>
    <dbReference type="NCBI Taxonomy" id="1169540"/>
    <lineage>
        <taxon>Eukaryota</taxon>
        <taxon>Sar</taxon>
        <taxon>Alveolata</taxon>
        <taxon>Colpodellida</taxon>
        <taxon>Vitrellaceae</taxon>
        <taxon>Vitrella</taxon>
    </lineage>
</organism>
<evidence type="ECO:0000313" key="2">
    <source>
        <dbReference type="EMBL" id="CEM27485.1"/>
    </source>
</evidence>
<accession>A0A0G4GDT6</accession>
<gene>
    <name evidence="2" type="ORF">Vbra_17475</name>
</gene>
<dbReference type="InterPro" id="IPR011990">
    <property type="entry name" value="TPR-like_helical_dom_sf"/>
</dbReference>
<reference evidence="2 3" key="1">
    <citation type="submission" date="2014-11" db="EMBL/GenBank/DDBJ databases">
        <authorList>
            <person name="Zhu J."/>
            <person name="Qi W."/>
            <person name="Song R."/>
        </authorList>
    </citation>
    <scope>NUCLEOTIDE SEQUENCE [LARGE SCALE GENOMIC DNA]</scope>
</reference>
<dbReference type="Gene3D" id="1.25.40.10">
    <property type="entry name" value="Tetratricopeptide repeat domain"/>
    <property type="match status" value="1"/>
</dbReference>
<keyword evidence="3" id="KW-1185">Reference proteome</keyword>
<dbReference type="Proteomes" id="UP000041254">
    <property type="component" value="Unassembled WGS sequence"/>
</dbReference>
<feature type="region of interest" description="Disordered" evidence="1">
    <location>
        <begin position="1"/>
        <end position="35"/>
    </location>
</feature>
<proteinExistence type="predicted"/>
<dbReference type="PhylomeDB" id="A0A0G4GDT6"/>
<evidence type="ECO:0000313" key="3">
    <source>
        <dbReference type="Proteomes" id="UP000041254"/>
    </source>
</evidence>
<dbReference type="EMBL" id="CDMY01000635">
    <property type="protein sequence ID" value="CEM27485.1"/>
    <property type="molecule type" value="Genomic_DNA"/>
</dbReference>
<dbReference type="OrthoDB" id="3528649at2759"/>
<sequence length="473" mass="53395">MEGFGPKMSSSNGENKTDSAADTASTSPPTPSQAPVEDLLQFHQRFQYAVGQMNEGRWAVALACFDFLTELASSFPQLDSNQVAMCFACQALCALSVGRLDDAHAAAVKAKALDPEYEKTHEFKAFIELRQGKHEEAIKTLRSGLDWVAEKRRLEELLALFESCSKVVASEAILQPDGIRLEDAPSAKLASDTKARIFESYETFRAYEQKFFDDLNCVDMKRLVGIPFWEALDEEHDVPATTADQSLAGDFLFVLLGLKPCALIGYGQWVDGAGKVVDGVFRPVLERLGQLDGVELEMHLLEHYLCTTYCTSPYNMWVLVNRKHPRHDHVRHTFFHAFDPSLPSLPEEAIQLALDYPTSVEPLVPNTKRFRVTYFAKRLEGKEHPAMKPPLVKHDKRGILGSLVALFRCRKRRVGEVPMERMKVAEYFYNEGEEEKAAWHFRLYGAAVEGYMQMSREVTEATDPMRISGKREE</sequence>
<dbReference type="SUPFAM" id="SSF48452">
    <property type="entry name" value="TPR-like"/>
    <property type="match status" value="1"/>
</dbReference>